<reference evidence="3 4" key="1">
    <citation type="submission" date="2018-08" db="EMBL/GenBank/DDBJ databases">
        <title>Genomic Encyclopedia of Type Strains, Phase IV (KMG-IV): sequencing the most valuable type-strain genomes for metagenomic binning, comparative biology and taxonomic classification.</title>
        <authorList>
            <person name="Goeker M."/>
        </authorList>
    </citation>
    <scope>NUCLEOTIDE SEQUENCE [LARGE SCALE GENOMIC DNA]</scope>
    <source>
        <strain evidence="3 4">DSM 23923</strain>
    </source>
</reference>
<dbReference type="Proteomes" id="UP000256388">
    <property type="component" value="Unassembled WGS sequence"/>
</dbReference>
<organism evidence="3 4">
    <name type="scientific">Pelolinea submarina</name>
    <dbReference type="NCBI Taxonomy" id="913107"/>
    <lineage>
        <taxon>Bacteria</taxon>
        <taxon>Bacillati</taxon>
        <taxon>Chloroflexota</taxon>
        <taxon>Anaerolineae</taxon>
        <taxon>Anaerolineales</taxon>
        <taxon>Anaerolineaceae</taxon>
        <taxon>Pelolinea</taxon>
    </lineage>
</organism>
<dbReference type="EMBL" id="QUMS01000006">
    <property type="protein sequence ID" value="REG04663.1"/>
    <property type="molecule type" value="Genomic_DNA"/>
</dbReference>
<feature type="transmembrane region" description="Helical" evidence="2">
    <location>
        <begin position="6"/>
        <end position="29"/>
    </location>
</feature>
<gene>
    <name evidence="3" type="ORF">DFR64_3011</name>
</gene>
<comment type="caution">
    <text evidence="3">The sequence shown here is derived from an EMBL/GenBank/DDBJ whole genome shotgun (WGS) entry which is preliminary data.</text>
</comment>
<feature type="region of interest" description="Disordered" evidence="1">
    <location>
        <begin position="40"/>
        <end position="75"/>
    </location>
</feature>
<keyword evidence="2" id="KW-0812">Transmembrane</keyword>
<sequence length="101" mass="10825">MRIIGGIILLPLFCLAVIILTGILIWIIVKRGSHTVQDYLESQESTPRETDSSNANNRWARGELLSESTGTPSAKPVTVCPACGADNPEGESKCQSCGQPL</sequence>
<evidence type="ECO:0000256" key="2">
    <source>
        <dbReference type="SAM" id="Phobius"/>
    </source>
</evidence>
<dbReference type="AlphaFoldDB" id="A0A347ZPU1"/>
<protein>
    <submittedName>
        <fullName evidence="3">Uncharacterized protein</fullName>
    </submittedName>
</protein>
<proteinExistence type="predicted"/>
<evidence type="ECO:0000256" key="1">
    <source>
        <dbReference type="SAM" id="MobiDB-lite"/>
    </source>
</evidence>
<keyword evidence="4" id="KW-1185">Reference proteome</keyword>
<evidence type="ECO:0000313" key="4">
    <source>
        <dbReference type="Proteomes" id="UP000256388"/>
    </source>
</evidence>
<name>A0A347ZPU1_9CHLR</name>
<keyword evidence="2" id="KW-0472">Membrane</keyword>
<keyword evidence="2" id="KW-1133">Transmembrane helix</keyword>
<dbReference type="OrthoDB" id="9814654at2"/>
<evidence type="ECO:0000313" key="3">
    <source>
        <dbReference type="EMBL" id="REG04663.1"/>
    </source>
</evidence>
<dbReference type="RefSeq" id="WP_116226259.1">
    <property type="nucleotide sequence ID" value="NZ_AP018437.1"/>
</dbReference>
<accession>A0A347ZPU1</accession>